<keyword evidence="1" id="KW-1133">Transmembrane helix</keyword>
<dbReference type="InterPro" id="IPR016977">
    <property type="entry name" value="ComGF"/>
</dbReference>
<dbReference type="Proteomes" id="UP001296943">
    <property type="component" value="Unassembled WGS sequence"/>
</dbReference>
<keyword evidence="1" id="KW-0812">Transmembrane</keyword>
<evidence type="ECO:0000256" key="1">
    <source>
        <dbReference type="SAM" id="Phobius"/>
    </source>
</evidence>
<keyword evidence="1" id="KW-0472">Membrane</keyword>
<feature type="transmembrane region" description="Helical" evidence="1">
    <location>
        <begin position="16"/>
        <end position="39"/>
    </location>
</feature>
<protein>
    <submittedName>
        <fullName evidence="2">Competence protein ComGF</fullName>
    </submittedName>
</protein>
<evidence type="ECO:0000313" key="2">
    <source>
        <dbReference type="EMBL" id="MBM7569676.1"/>
    </source>
</evidence>
<gene>
    <name evidence="2" type="ORF">JOC48_000145</name>
</gene>
<keyword evidence="3" id="KW-1185">Reference proteome</keyword>
<dbReference type="Pfam" id="PF15980">
    <property type="entry name" value="ComGF"/>
    <property type="match status" value="1"/>
</dbReference>
<proteinExistence type="predicted"/>
<sequence length="143" mass="16518">MKLPAFTDTHKSNGGFTLLSILFSLSFLMVTLPFVPYFFTSLTIPSYSEELSVRQLFQFIQDELYRTESMTVSNDTLLLKNHNGEVVSIDQYQQVIRRQVTGKGHEILARDIEELEIQTNSFGFDITVKTIEGQLYEKKFSLY</sequence>
<name>A0ABS2MUW8_9BACI</name>
<evidence type="ECO:0000313" key="3">
    <source>
        <dbReference type="Proteomes" id="UP001296943"/>
    </source>
</evidence>
<comment type="caution">
    <text evidence="2">The sequence shown here is derived from an EMBL/GenBank/DDBJ whole genome shotgun (WGS) entry which is preliminary data.</text>
</comment>
<accession>A0ABS2MUW8</accession>
<dbReference type="EMBL" id="JAFBDR010000001">
    <property type="protein sequence ID" value="MBM7569676.1"/>
    <property type="molecule type" value="Genomic_DNA"/>
</dbReference>
<reference evidence="2 3" key="1">
    <citation type="submission" date="2021-01" db="EMBL/GenBank/DDBJ databases">
        <title>Genomic Encyclopedia of Type Strains, Phase IV (KMG-IV): sequencing the most valuable type-strain genomes for metagenomic binning, comparative biology and taxonomic classification.</title>
        <authorList>
            <person name="Goeker M."/>
        </authorList>
    </citation>
    <scope>NUCLEOTIDE SEQUENCE [LARGE SCALE GENOMIC DNA]</scope>
    <source>
        <strain evidence="2 3">DSM 23711</strain>
    </source>
</reference>
<organism evidence="2 3">
    <name type="scientific">Aquibacillus albus</name>
    <dbReference type="NCBI Taxonomy" id="1168171"/>
    <lineage>
        <taxon>Bacteria</taxon>
        <taxon>Bacillati</taxon>
        <taxon>Bacillota</taxon>
        <taxon>Bacilli</taxon>
        <taxon>Bacillales</taxon>
        <taxon>Bacillaceae</taxon>
        <taxon>Aquibacillus</taxon>
    </lineage>
</organism>